<protein>
    <recommendedName>
        <fullName evidence="13">Alpha-1,3-mannosyl-glycoprotein 2-beta-N-acetylglucosaminyltransferase</fullName>
        <shortName evidence="13">GNT-I</shortName>
        <shortName evidence="13">GlcNAc-T I</shortName>
        <ecNumber evidence="13">2.4.1.101</ecNumber>
    </recommendedName>
    <alternativeName>
        <fullName evidence="13">N-glycosyl-oligosaccharide-glycoprotein N-acetylglucosaminyltransferase I</fullName>
    </alternativeName>
</protein>
<dbReference type="PANTHER" id="PTHR46396">
    <property type="entry name" value="PROTEIN O-LINKED-MANNOSE BETA-1,2-N-ACETYLGLUCOSAMINYLTRANSFERASE 1"/>
    <property type="match status" value="1"/>
</dbReference>
<dbReference type="GO" id="GO:0016266">
    <property type="term" value="P:protein O-linked glycosylation via N-acetyl-galactosamine"/>
    <property type="evidence" value="ECO:0007669"/>
    <property type="project" value="TreeGrafter"/>
</dbReference>
<keyword evidence="5" id="KW-0808">Transferase</keyword>
<feature type="non-terminal residue" evidence="15">
    <location>
        <position position="663"/>
    </location>
</feature>
<evidence type="ECO:0000256" key="14">
    <source>
        <dbReference type="SAM" id="SignalP"/>
    </source>
</evidence>
<dbReference type="GO" id="GO:0003827">
    <property type="term" value="F:alpha-1,3-mannosylglycoprotein 2-beta-N-acetylglucosaminyltransferase activity"/>
    <property type="evidence" value="ECO:0007669"/>
    <property type="project" value="UniProtKB-UniRule"/>
</dbReference>
<keyword evidence="4 13" id="KW-0328">Glycosyltransferase</keyword>
<dbReference type="SUPFAM" id="SSF53448">
    <property type="entry name" value="Nucleotide-diphospho-sugar transferases"/>
    <property type="match status" value="1"/>
</dbReference>
<sequence length="663" mass="75298">MANLIIVQIIITIVTGEPIGKSVDLKKLQHIRALEEKYIDIGIIINETSLTIFREQQTIYSGEHVLYTDGRNGAGGLVLVALHERNGDLMLSRRFRTYEPADHLNLAQTLRSLQPGRIVVIAGLPDFIQYLGPDGMSALNKLCISLLRYSALGEPWAAVAVQDPVSQNWRVLGEALATHYPEATTRNLAINVQVARKSNSESHCGWSRLHSHLSDQAAFCDDYEGYGELCHCTDTYVPSKAPKPARISMFDQMPLVIVTANKPYHLYRLVRNLDNVLGSKETPKLVVIDGLHEETFHLCRLLHLDIVVHRPQGTPKEVTRTNMAIRFALFTVFNHFPEARLAIVLEDDLLLSPDLLSFFHQTASVLQSDPSLYGVVNAFGQNSFPNTASDPTAVLRADMYPQYGWMATRAWAEEVLPLWVKEESGNDWDWLLFNEDVRKGRHVLVPEVSRTAHAGTAGQHVTGWEQLNYFNGRLHNLRPNVTLKNLDRLNTDKYADWFEREIRQASKIKLTDHPCHALPIYDNQTGPYVLYVGATGRDDHYNGYFLMQTCLGTDDQEVKETYEGVIRLRVRPYKHKPKGNGYSNNTDTQIVKHKVLYIVGCPLSKYCKYSSGTSDWIIPSAELLKEANRVSHQRRMRDVILTNRYRRMPHSPDEEFSCKNLID</sequence>
<comment type="function">
    <text evidence="13">Initiates complex N-linked carbohydrate formation. Essential for the conversion of high-mannose to hybrid and complex N-glycans.</text>
</comment>
<keyword evidence="9" id="KW-1133">Transmembrane helix</keyword>
<name>A0AAV2QN72_MEGNR</name>
<evidence type="ECO:0000256" key="8">
    <source>
        <dbReference type="ARBA" id="ARBA00022968"/>
    </source>
</evidence>
<reference evidence="15 16" key="1">
    <citation type="submission" date="2024-05" db="EMBL/GenBank/DDBJ databases">
        <authorList>
            <person name="Wallberg A."/>
        </authorList>
    </citation>
    <scope>NUCLEOTIDE SEQUENCE [LARGE SCALE GENOMIC DNA]</scope>
</reference>
<dbReference type="Gene3D" id="3.90.550.10">
    <property type="entry name" value="Spore Coat Polysaccharide Biosynthesis Protein SpsA, Chain A"/>
    <property type="match status" value="1"/>
</dbReference>
<evidence type="ECO:0000256" key="4">
    <source>
        <dbReference type="ARBA" id="ARBA00022676"/>
    </source>
</evidence>
<comment type="caution">
    <text evidence="15">The sequence shown here is derived from an EMBL/GenBank/DDBJ whole genome shotgun (WGS) entry which is preliminary data.</text>
</comment>
<dbReference type="InterPro" id="IPR052463">
    <property type="entry name" value="O-linked_mannose_GnT"/>
</dbReference>
<keyword evidence="12 13" id="KW-0464">Manganese</keyword>
<dbReference type="PANTHER" id="PTHR46396:SF2">
    <property type="entry name" value="ILEI_PANDER DOMAIN-CONTAINING PROTEIN"/>
    <property type="match status" value="1"/>
</dbReference>
<evidence type="ECO:0000256" key="10">
    <source>
        <dbReference type="ARBA" id="ARBA00023034"/>
    </source>
</evidence>
<proteinExistence type="inferred from homology"/>
<evidence type="ECO:0000256" key="9">
    <source>
        <dbReference type="ARBA" id="ARBA00022989"/>
    </source>
</evidence>
<evidence type="ECO:0000313" key="15">
    <source>
        <dbReference type="EMBL" id="CAL4087880.1"/>
    </source>
</evidence>
<comment type="subcellular location">
    <subcellularLocation>
        <location evidence="1 13">Golgi apparatus membrane</location>
        <topology evidence="1 13">Single-pass type II membrane protein</topology>
    </subcellularLocation>
</comment>
<comment type="similarity">
    <text evidence="3 13">Belongs to the glycosyltransferase 13 family.</text>
</comment>
<comment type="pathway">
    <text evidence="2 13">Protein modification; protein glycosylation.</text>
</comment>
<dbReference type="InterPro" id="IPR029044">
    <property type="entry name" value="Nucleotide-diphossugar_trans"/>
</dbReference>
<evidence type="ECO:0000256" key="2">
    <source>
        <dbReference type="ARBA" id="ARBA00004922"/>
    </source>
</evidence>
<dbReference type="EC" id="2.4.1.101" evidence="13"/>
<dbReference type="AlphaFoldDB" id="A0AAV2QN72"/>
<feature type="signal peptide" evidence="14">
    <location>
        <begin position="1"/>
        <end position="16"/>
    </location>
</feature>
<gene>
    <name evidence="15" type="ORF">MNOR_LOCUS13339</name>
</gene>
<feature type="chain" id="PRO_5043999416" description="Alpha-1,3-mannosyl-glycoprotein 2-beta-N-acetylglucosaminyltransferase" evidence="14">
    <location>
        <begin position="17"/>
        <end position="663"/>
    </location>
</feature>
<dbReference type="EMBL" id="CAXKWB010007594">
    <property type="protein sequence ID" value="CAL4087880.1"/>
    <property type="molecule type" value="Genomic_DNA"/>
</dbReference>
<evidence type="ECO:0000256" key="12">
    <source>
        <dbReference type="ARBA" id="ARBA00023211"/>
    </source>
</evidence>
<evidence type="ECO:0000256" key="1">
    <source>
        <dbReference type="ARBA" id="ARBA00004323"/>
    </source>
</evidence>
<keyword evidence="8 13" id="KW-0735">Signal-anchor</keyword>
<evidence type="ECO:0000256" key="13">
    <source>
        <dbReference type="RuleBase" id="RU368119"/>
    </source>
</evidence>
<keyword evidence="11" id="KW-0472">Membrane</keyword>
<comment type="cofactor">
    <cofactor evidence="13">
        <name>Mn(2+)</name>
        <dbReference type="ChEBI" id="CHEBI:29035"/>
    </cofactor>
    <text evidence="13">The cofactor is mostly bound to the substrate.</text>
</comment>
<evidence type="ECO:0000256" key="11">
    <source>
        <dbReference type="ARBA" id="ARBA00023136"/>
    </source>
</evidence>
<evidence type="ECO:0000256" key="6">
    <source>
        <dbReference type="ARBA" id="ARBA00022692"/>
    </source>
</evidence>
<comment type="catalytic activity">
    <reaction evidence="13">
        <text>N(4)-(alpha-D-Man-(1-&gt;3)-[alpha-D-Man-(1-&gt;3)-[alpha-D-Man-(1-&gt;6)]-alpha-D-Man-(1-&gt;6)]-beta-D-Man-(1-&gt;4)-beta-D-GlcNAc-(1-&gt;4)-beta-D-GlcNAc)-L-asparaginyl-[protein] (N-glucan mannose isomer 5A1,2) + UDP-N-acetyl-alpha-D-glucosamine = N(4)-{beta-D-GlcNAc-(1-&gt;2)-alpha-D-Man-(1-&gt;3)-[alpha-D-Man-(1-&gt;3)-[alpha-D-Man-(1-&gt;6)]-alpha-D-Man-(1-&gt;6)]-beta-D-Man-(1-&gt;4)-beta-D-GlcNAc-(1-&gt;4)-beta-D-GlcNAc}-L-asparaginyl-[protein] + UDP + H(+)</text>
        <dbReference type="Rhea" id="RHEA:11456"/>
        <dbReference type="Rhea" id="RHEA-COMP:14367"/>
        <dbReference type="Rhea" id="RHEA-COMP:14368"/>
        <dbReference type="ChEBI" id="CHEBI:15378"/>
        <dbReference type="ChEBI" id="CHEBI:57705"/>
        <dbReference type="ChEBI" id="CHEBI:58223"/>
        <dbReference type="ChEBI" id="CHEBI:59087"/>
        <dbReference type="ChEBI" id="CHEBI:60625"/>
        <dbReference type="EC" id="2.4.1.101"/>
    </reaction>
</comment>
<evidence type="ECO:0000256" key="7">
    <source>
        <dbReference type="ARBA" id="ARBA00022723"/>
    </source>
</evidence>
<dbReference type="GO" id="GO:0000139">
    <property type="term" value="C:Golgi membrane"/>
    <property type="evidence" value="ECO:0007669"/>
    <property type="project" value="UniProtKB-SubCell"/>
</dbReference>
<dbReference type="GO" id="GO:0030145">
    <property type="term" value="F:manganese ion binding"/>
    <property type="evidence" value="ECO:0007669"/>
    <property type="project" value="UniProtKB-UniRule"/>
</dbReference>
<dbReference type="Pfam" id="PF03071">
    <property type="entry name" value="GNT-I"/>
    <property type="match status" value="1"/>
</dbReference>
<organism evidence="15 16">
    <name type="scientific">Meganyctiphanes norvegica</name>
    <name type="common">Northern krill</name>
    <name type="synonym">Thysanopoda norvegica</name>
    <dbReference type="NCBI Taxonomy" id="48144"/>
    <lineage>
        <taxon>Eukaryota</taxon>
        <taxon>Metazoa</taxon>
        <taxon>Ecdysozoa</taxon>
        <taxon>Arthropoda</taxon>
        <taxon>Crustacea</taxon>
        <taxon>Multicrustacea</taxon>
        <taxon>Malacostraca</taxon>
        <taxon>Eumalacostraca</taxon>
        <taxon>Eucarida</taxon>
        <taxon>Euphausiacea</taxon>
        <taxon>Euphausiidae</taxon>
        <taxon>Meganyctiphanes</taxon>
    </lineage>
</organism>
<evidence type="ECO:0000256" key="5">
    <source>
        <dbReference type="ARBA" id="ARBA00022679"/>
    </source>
</evidence>
<evidence type="ECO:0000256" key="3">
    <source>
        <dbReference type="ARBA" id="ARBA00006492"/>
    </source>
</evidence>
<dbReference type="Proteomes" id="UP001497623">
    <property type="component" value="Unassembled WGS sequence"/>
</dbReference>
<dbReference type="InterPro" id="IPR004139">
    <property type="entry name" value="Glyco_trans_13"/>
</dbReference>
<keyword evidence="10 13" id="KW-0333">Golgi apparatus</keyword>
<keyword evidence="7 13" id="KW-0479">Metal-binding</keyword>
<keyword evidence="6" id="KW-0812">Transmembrane</keyword>
<evidence type="ECO:0000313" key="16">
    <source>
        <dbReference type="Proteomes" id="UP001497623"/>
    </source>
</evidence>
<accession>A0AAV2QN72</accession>
<keyword evidence="16" id="KW-1185">Reference proteome</keyword>
<keyword evidence="14" id="KW-0732">Signal</keyword>
<dbReference type="GO" id="GO:0047223">
    <property type="term" value="F:beta-1,3-galactosyl-O-glycosyl-glycoprotein beta-1,3-N-acetylglucosaminyltransferase activity"/>
    <property type="evidence" value="ECO:0007669"/>
    <property type="project" value="TreeGrafter"/>
</dbReference>